<keyword evidence="2" id="KW-1185">Reference proteome</keyword>
<comment type="caution">
    <text evidence="1">The sequence shown here is derived from an EMBL/GenBank/DDBJ whole genome shotgun (WGS) entry which is preliminary data.</text>
</comment>
<accession>A0A4Z2IED9</accession>
<dbReference type="AlphaFoldDB" id="A0A4Z2IED9"/>
<proteinExistence type="predicted"/>
<sequence>MDMDPSICGALQVVSGGGATGLTGGVMGELCWVDGLVDGILQQVVQTAGMELTQDLAFPCGRGLSDLLGRSWASLISTEHYEEQWAQLRKTVGVTEEKLHSQSGEKLL</sequence>
<name>A0A4Z2IED9_9TELE</name>
<protein>
    <submittedName>
        <fullName evidence="1">Uncharacterized protein</fullName>
    </submittedName>
</protein>
<gene>
    <name evidence="1" type="ORF">EYF80_013662</name>
</gene>
<dbReference type="EMBL" id="SRLO01000096">
    <property type="protein sequence ID" value="TNN76131.1"/>
    <property type="molecule type" value="Genomic_DNA"/>
</dbReference>
<organism evidence="1 2">
    <name type="scientific">Liparis tanakae</name>
    <name type="common">Tanaka's snailfish</name>
    <dbReference type="NCBI Taxonomy" id="230148"/>
    <lineage>
        <taxon>Eukaryota</taxon>
        <taxon>Metazoa</taxon>
        <taxon>Chordata</taxon>
        <taxon>Craniata</taxon>
        <taxon>Vertebrata</taxon>
        <taxon>Euteleostomi</taxon>
        <taxon>Actinopterygii</taxon>
        <taxon>Neopterygii</taxon>
        <taxon>Teleostei</taxon>
        <taxon>Neoteleostei</taxon>
        <taxon>Acanthomorphata</taxon>
        <taxon>Eupercaria</taxon>
        <taxon>Perciformes</taxon>
        <taxon>Cottioidei</taxon>
        <taxon>Cottales</taxon>
        <taxon>Liparidae</taxon>
        <taxon>Liparis</taxon>
    </lineage>
</organism>
<evidence type="ECO:0000313" key="1">
    <source>
        <dbReference type="EMBL" id="TNN76131.1"/>
    </source>
</evidence>
<evidence type="ECO:0000313" key="2">
    <source>
        <dbReference type="Proteomes" id="UP000314294"/>
    </source>
</evidence>
<reference evidence="1 2" key="1">
    <citation type="submission" date="2019-03" db="EMBL/GenBank/DDBJ databases">
        <title>First draft genome of Liparis tanakae, snailfish: a comprehensive survey of snailfish specific genes.</title>
        <authorList>
            <person name="Kim W."/>
            <person name="Song I."/>
            <person name="Jeong J.-H."/>
            <person name="Kim D."/>
            <person name="Kim S."/>
            <person name="Ryu S."/>
            <person name="Song J.Y."/>
            <person name="Lee S.K."/>
        </authorList>
    </citation>
    <scope>NUCLEOTIDE SEQUENCE [LARGE SCALE GENOMIC DNA]</scope>
    <source>
        <tissue evidence="1">Muscle</tissue>
    </source>
</reference>
<dbReference type="Proteomes" id="UP000314294">
    <property type="component" value="Unassembled WGS sequence"/>
</dbReference>